<organism evidence="1 2">
    <name type="scientific">Sphingomonas citri</name>
    <dbReference type="NCBI Taxonomy" id="2862499"/>
    <lineage>
        <taxon>Bacteria</taxon>
        <taxon>Pseudomonadati</taxon>
        <taxon>Pseudomonadota</taxon>
        <taxon>Alphaproteobacteria</taxon>
        <taxon>Sphingomonadales</taxon>
        <taxon>Sphingomonadaceae</taxon>
        <taxon>Sphingomonas</taxon>
    </lineage>
</organism>
<comment type="caution">
    <text evidence="1">The sequence shown here is derived from an EMBL/GenBank/DDBJ whole genome shotgun (WGS) entry which is preliminary data.</text>
</comment>
<dbReference type="Proteomes" id="UP000759103">
    <property type="component" value="Unassembled WGS sequence"/>
</dbReference>
<sequence length="96" mass="10654">MTEQRQHELDESESARVTRLSSEIKERLDELATIFRGAVGLGELPEGALKFEAKTVKRGERRLQTVELICDCSECGCITTFPNGRVLVEWPCGTAG</sequence>
<evidence type="ECO:0000313" key="2">
    <source>
        <dbReference type="Proteomes" id="UP000759103"/>
    </source>
</evidence>
<name>A0ABS7BMA3_9SPHN</name>
<evidence type="ECO:0000313" key="1">
    <source>
        <dbReference type="EMBL" id="MBW6530630.1"/>
    </source>
</evidence>
<dbReference type="RefSeq" id="WP_219747956.1">
    <property type="nucleotide sequence ID" value="NZ_JAHXZN010000001.1"/>
</dbReference>
<dbReference type="EMBL" id="JAHXZN010000001">
    <property type="protein sequence ID" value="MBW6530630.1"/>
    <property type="molecule type" value="Genomic_DNA"/>
</dbReference>
<proteinExistence type="predicted"/>
<keyword evidence="2" id="KW-1185">Reference proteome</keyword>
<protein>
    <submittedName>
        <fullName evidence="1">Uncharacterized protein</fullName>
    </submittedName>
</protein>
<reference evidence="1 2" key="1">
    <citation type="submission" date="2021-07" db="EMBL/GenBank/DDBJ databases">
        <title>Sphingomonas sp.</title>
        <authorList>
            <person name="Feng G."/>
            <person name="Li J."/>
            <person name="Pan M."/>
        </authorList>
    </citation>
    <scope>NUCLEOTIDE SEQUENCE [LARGE SCALE GENOMIC DNA]</scope>
    <source>
        <strain evidence="1 2">RRHST34</strain>
    </source>
</reference>
<gene>
    <name evidence="1" type="ORF">KZ820_07765</name>
</gene>
<accession>A0ABS7BMA3</accession>